<accession>A0A8X6UQR1</accession>
<protein>
    <submittedName>
        <fullName evidence="2">Uncharacterized protein</fullName>
    </submittedName>
</protein>
<gene>
    <name evidence="2" type="ORF">NPIL_77951</name>
</gene>
<keyword evidence="3" id="KW-1185">Reference proteome</keyword>
<comment type="caution">
    <text evidence="2">The sequence shown here is derived from an EMBL/GenBank/DDBJ whole genome shotgun (WGS) entry which is preliminary data.</text>
</comment>
<evidence type="ECO:0000313" key="3">
    <source>
        <dbReference type="Proteomes" id="UP000887013"/>
    </source>
</evidence>
<feature type="region of interest" description="Disordered" evidence="1">
    <location>
        <begin position="1"/>
        <end position="20"/>
    </location>
</feature>
<dbReference type="EMBL" id="BMAW01131629">
    <property type="protein sequence ID" value="GFU40180.1"/>
    <property type="molecule type" value="Genomic_DNA"/>
</dbReference>
<reference evidence="2" key="1">
    <citation type="submission" date="2020-08" db="EMBL/GenBank/DDBJ databases">
        <title>Multicomponent nature underlies the extraordinary mechanical properties of spider dragline silk.</title>
        <authorList>
            <person name="Kono N."/>
            <person name="Nakamura H."/>
            <person name="Mori M."/>
            <person name="Yoshida Y."/>
            <person name="Ohtoshi R."/>
            <person name="Malay A.D."/>
            <person name="Moran D.A.P."/>
            <person name="Tomita M."/>
            <person name="Numata K."/>
            <person name="Arakawa K."/>
        </authorList>
    </citation>
    <scope>NUCLEOTIDE SEQUENCE</scope>
</reference>
<evidence type="ECO:0000256" key="1">
    <source>
        <dbReference type="SAM" id="MobiDB-lite"/>
    </source>
</evidence>
<organism evidence="2 3">
    <name type="scientific">Nephila pilipes</name>
    <name type="common">Giant wood spider</name>
    <name type="synonym">Nephila maculata</name>
    <dbReference type="NCBI Taxonomy" id="299642"/>
    <lineage>
        <taxon>Eukaryota</taxon>
        <taxon>Metazoa</taxon>
        <taxon>Ecdysozoa</taxon>
        <taxon>Arthropoda</taxon>
        <taxon>Chelicerata</taxon>
        <taxon>Arachnida</taxon>
        <taxon>Araneae</taxon>
        <taxon>Araneomorphae</taxon>
        <taxon>Entelegynae</taxon>
        <taxon>Araneoidea</taxon>
        <taxon>Nephilidae</taxon>
        <taxon>Nephila</taxon>
    </lineage>
</organism>
<sequence length="75" mass="8711">MKRSLFAEIPDGEPPEPPNQKCVQIKKLSEEYNRNQIDIARRDAYIEQNALDLDNLPSQDTIKAQELLDSRRELT</sequence>
<name>A0A8X6UQR1_NEPPI</name>
<dbReference type="AlphaFoldDB" id="A0A8X6UQR1"/>
<dbReference type="Proteomes" id="UP000887013">
    <property type="component" value="Unassembled WGS sequence"/>
</dbReference>
<evidence type="ECO:0000313" key="2">
    <source>
        <dbReference type="EMBL" id="GFU40180.1"/>
    </source>
</evidence>
<feature type="non-terminal residue" evidence="2">
    <location>
        <position position="1"/>
    </location>
</feature>
<proteinExistence type="predicted"/>